<dbReference type="EMBL" id="FNAK01000004">
    <property type="protein sequence ID" value="SDE12211.1"/>
    <property type="molecule type" value="Genomic_DNA"/>
</dbReference>
<organism evidence="1 2">
    <name type="scientific">Kordiimonas lacus</name>
    <dbReference type="NCBI Taxonomy" id="637679"/>
    <lineage>
        <taxon>Bacteria</taxon>
        <taxon>Pseudomonadati</taxon>
        <taxon>Pseudomonadota</taxon>
        <taxon>Alphaproteobacteria</taxon>
        <taxon>Kordiimonadales</taxon>
        <taxon>Kordiimonadaceae</taxon>
        <taxon>Kordiimonas</taxon>
    </lineage>
</organism>
<dbReference type="Proteomes" id="UP000183685">
    <property type="component" value="Unassembled WGS sequence"/>
</dbReference>
<keyword evidence="2" id="KW-1185">Reference proteome</keyword>
<dbReference type="STRING" id="637679.GCA_001550055_01689"/>
<sequence>MSFNALNRCEDAVGSARLLVCAAFALLLASIFAGVPPARALDDEAREESGCIRLASYSDLPMFQAVNGPIRKLYKEAGLCVELRYVPVQRAHGMQLQGRVHGQVGRSDAWLKDYGGDVVTLSAPIMRLDAMVAYDGKHGGRSMPATFEGRVVAHRPAIAWCSAWVKASGAVSLALQDFKDSGALLDSGRAEFVLFVSFKQQPLPALDAGAYQFAKVDDVVIYHVLAKDKAYLVPRLDAALERLGGADFFHQAVMLSIKAGG</sequence>
<evidence type="ECO:0000313" key="2">
    <source>
        <dbReference type="Proteomes" id="UP000183685"/>
    </source>
</evidence>
<gene>
    <name evidence="1" type="ORF">SAMN04488071_2168</name>
</gene>
<proteinExistence type="predicted"/>
<protein>
    <recommendedName>
        <fullName evidence="3">Extracellular solute-binding protein, family 3</fullName>
    </recommendedName>
</protein>
<evidence type="ECO:0008006" key="3">
    <source>
        <dbReference type="Google" id="ProtNLM"/>
    </source>
</evidence>
<dbReference type="AlphaFoldDB" id="A0A1G7ABN4"/>
<accession>A0A1G7ABN4</accession>
<evidence type="ECO:0000313" key="1">
    <source>
        <dbReference type="EMBL" id="SDE12211.1"/>
    </source>
</evidence>
<reference evidence="1 2" key="1">
    <citation type="submission" date="2016-10" db="EMBL/GenBank/DDBJ databases">
        <authorList>
            <person name="de Groot N.N."/>
        </authorList>
    </citation>
    <scope>NUCLEOTIDE SEQUENCE [LARGE SCALE GENOMIC DNA]</scope>
    <source>
        <strain evidence="1 2">CGMCC 1.9109</strain>
    </source>
</reference>
<dbReference type="RefSeq" id="WP_068303822.1">
    <property type="nucleotide sequence ID" value="NZ_FNAK01000004.1"/>
</dbReference>
<name>A0A1G7ABN4_9PROT</name>